<dbReference type="FunFam" id="1.10.10.10:FF:000001">
    <property type="entry name" value="LysR family transcriptional regulator"/>
    <property type="match status" value="1"/>
</dbReference>
<evidence type="ECO:0000256" key="4">
    <source>
        <dbReference type="ARBA" id="ARBA00023163"/>
    </source>
</evidence>
<dbReference type="InterPro" id="IPR005119">
    <property type="entry name" value="LysR_subst-bd"/>
</dbReference>
<dbReference type="GO" id="GO:0003700">
    <property type="term" value="F:DNA-binding transcription factor activity"/>
    <property type="evidence" value="ECO:0007669"/>
    <property type="project" value="InterPro"/>
</dbReference>
<gene>
    <name evidence="6" type="ORF">COW36_13095</name>
</gene>
<dbReference type="AlphaFoldDB" id="A0A2M7G486"/>
<dbReference type="Gene3D" id="1.10.10.10">
    <property type="entry name" value="Winged helix-like DNA-binding domain superfamily/Winged helix DNA-binding domain"/>
    <property type="match status" value="1"/>
</dbReference>
<feature type="domain" description="HTH lysR-type" evidence="5">
    <location>
        <begin position="1"/>
        <end position="59"/>
    </location>
</feature>
<comment type="caution">
    <text evidence="6">The sequence shown here is derived from an EMBL/GenBank/DDBJ whole genome shotgun (WGS) entry which is preliminary data.</text>
</comment>
<sequence>MDRIEAMKIFLRVSELQSFSQAAESLHLPKATVSTSIQKLERHLKIRLLERTTRQVQLTPEGLLFYERAQDVLADLEDIEAMFEAEARQIKGKIRIDMTVALARNLVIPLLPEFCKMHPEIEIELSSTDRYLDLIREGLDCVIRVGRGQEPGLLSKPLGEMHLINCASPEYLRKNGMPQTLEDLKTHQLIFYAMQLGSPPEGFEYFEGEKYHEIKMKGLLTVNNTIAYETACLAGLGIIQCPSAGIQAHLASGRLIEILPEFKAQPLPLKLVYPYRRRQTRRLKVFIAWLEPLIKTYLEDQHAAT</sequence>
<protein>
    <submittedName>
        <fullName evidence="6">LysR family transcriptional regulator</fullName>
    </submittedName>
</protein>
<dbReference type="Pfam" id="PF00126">
    <property type="entry name" value="HTH_1"/>
    <property type="match status" value="1"/>
</dbReference>
<evidence type="ECO:0000256" key="3">
    <source>
        <dbReference type="ARBA" id="ARBA00023125"/>
    </source>
</evidence>
<proteinExistence type="inferred from homology"/>
<accession>A0A2M7G486</accession>
<dbReference type="SUPFAM" id="SSF53850">
    <property type="entry name" value="Periplasmic binding protein-like II"/>
    <property type="match status" value="1"/>
</dbReference>
<dbReference type="InterPro" id="IPR058163">
    <property type="entry name" value="LysR-type_TF_proteobact-type"/>
</dbReference>
<dbReference type="Gene3D" id="3.40.190.290">
    <property type="match status" value="1"/>
</dbReference>
<dbReference type="PANTHER" id="PTHR30537:SF72">
    <property type="entry name" value="LYSR FAMILY TRANSCRIPTIONAL REGULATOR"/>
    <property type="match status" value="1"/>
</dbReference>
<dbReference type="FunFam" id="3.40.190.290:FF:000001">
    <property type="entry name" value="Transcriptional regulator, LysR family"/>
    <property type="match status" value="1"/>
</dbReference>
<evidence type="ECO:0000259" key="5">
    <source>
        <dbReference type="PROSITE" id="PS50931"/>
    </source>
</evidence>
<dbReference type="SUPFAM" id="SSF46785">
    <property type="entry name" value="Winged helix' DNA-binding domain"/>
    <property type="match status" value="1"/>
</dbReference>
<dbReference type="InterPro" id="IPR036390">
    <property type="entry name" value="WH_DNA-bd_sf"/>
</dbReference>
<dbReference type="PROSITE" id="PS50931">
    <property type="entry name" value="HTH_LYSR"/>
    <property type="match status" value="1"/>
</dbReference>
<dbReference type="CDD" id="cd08472">
    <property type="entry name" value="PBP2_CrgA_like_3"/>
    <property type="match status" value="1"/>
</dbReference>
<dbReference type="GO" id="GO:0043565">
    <property type="term" value="F:sequence-specific DNA binding"/>
    <property type="evidence" value="ECO:0007669"/>
    <property type="project" value="TreeGrafter"/>
</dbReference>
<dbReference type="GO" id="GO:0006351">
    <property type="term" value="P:DNA-templated transcription"/>
    <property type="evidence" value="ECO:0007669"/>
    <property type="project" value="TreeGrafter"/>
</dbReference>
<dbReference type="Pfam" id="PF03466">
    <property type="entry name" value="LysR_substrate"/>
    <property type="match status" value="1"/>
</dbReference>
<dbReference type="Proteomes" id="UP000231019">
    <property type="component" value="Unassembled WGS sequence"/>
</dbReference>
<reference evidence="6 7" key="1">
    <citation type="submission" date="2017-09" db="EMBL/GenBank/DDBJ databases">
        <title>Depth-based differentiation of microbial function through sediment-hosted aquifers and enrichment of novel symbionts in the deep terrestrial subsurface.</title>
        <authorList>
            <person name="Probst A.J."/>
            <person name="Ladd B."/>
            <person name="Jarett J.K."/>
            <person name="Geller-Mcgrath D.E."/>
            <person name="Sieber C.M."/>
            <person name="Emerson J.B."/>
            <person name="Anantharaman K."/>
            <person name="Thomas B.C."/>
            <person name="Malmstrom R."/>
            <person name="Stieglmeier M."/>
            <person name="Klingl A."/>
            <person name="Woyke T."/>
            <person name="Ryan C.M."/>
            <person name="Banfield J.F."/>
        </authorList>
    </citation>
    <scope>NUCLEOTIDE SEQUENCE [LARGE SCALE GENOMIC DNA]</scope>
    <source>
        <strain evidence="6">CG17_big_fil_post_rev_8_21_14_2_50_48_46</strain>
    </source>
</reference>
<comment type="similarity">
    <text evidence="1">Belongs to the LysR transcriptional regulatory family.</text>
</comment>
<dbReference type="InterPro" id="IPR036388">
    <property type="entry name" value="WH-like_DNA-bd_sf"/>
</dbReference>
<name>A0A2M7G486_9BACT</name>
<keyword evidence="3" id="KW-0238">DNA-binding</keyword>
<evidence type="ECO:0000256" key="1">
    <source>
        <dbReference type="ARBA" id="ARBA00009437"/>
    </source>
</evidence>
<evidence type="ECO:0000313" key="7">
    <source>
        <dbReference type="Proteomes" id="UP000231019"/>
    </source>
</evidence>
<organism evidence="6 7">
    <name type="scientific">bacterium (Candidatus Blackallbacteria) CG17_big_fil_post_rev_8_21_14_2_50_48_46</name>
    <dbReference type="NCBI Taxonomy" id="2014261"/>
    <lineage>
        <taxon>Bacteria</taxon>
        <taxon>Candidatus Blackallbacteria</taxon>
    </lineage>
</organism>
<keyword evidence="2" id="KW-0805">Transcription regulation</keyword>
<evidence type="ECO:0000313" key="6">
    <source>
        <dbReference type="EMBL" id="PIW16696.1"/>
    </source>
</evidence>
<dbReference type="PANTHER" id="PTHR30537">
    <property type="entry name" value="HTH-TYPE TRANSCRIPTIONAL REGULATOR"/>
    <property type="match status" value="1"/>
</dbReference>
<keyword evidence="4" id="KW-0804">Transcription</keyword>
<dbReference type="EMBL" id="PFFQ01000037">
    <property type="protein sequence ID" value="PIW16696.1"/>
    <property type="molecule type" value="Genomic_DNA"/>
</dbReference>
<dbReference type="InterPro" id="IPR000847">
    <property type="entry name" value="LysR_HTH_N"/>
</dbReference>
<evidence type="ECO:0000256" key="2">
    <source>
        <dbReference type="ARBA" id="ARBA00023015"/>
    </source>
</evidence>